<dbReference type="AlphaFoldDB" id="A0A1X6NK57"/>
<dbReference type="EMBL" id="KV919870">
    <property type="protein sequence ID" value="OSX69009.1"/>
    <property type="molecule type" value="Genomic_DNA"/>
</dbReference>
<reference evidence="4 5" key="1">
    <citation type="submission" date="2017-03" db="EMBL/GenBank/DDBJ databases">
        <title>WGS assembly of Porphyra umbilicalis.</title>
        <authorList>
            <person name="Brawley S.H."/>
            <person name="Blouin N.A."/>
            <person name="Ficko-Blean E."/>
            <person name="Wheeler G.L."/>
            <person name="Lohr M."/>
            <person name="Goodson H.V."/>
            <person name="Jenkins J.W."/>
            <person name="Blaby-Haas C.E."/>
            <person name="Helliwell K.E."/>
            <person name="Chan C."/>
            <person name="Marriage T."/>
            <person name="Bhattacharya D."/>
            <person name="Klein A.S."/>
            <person name="Badis Y."/>
            <person name="Brodie J."/>
            <person name="Cao Y."/>
            <person name="Collen J."/>
            <person name="Dittami S.M."/>
            <person name="Gachon C.M."/>
            <person name="Green B.R."/>
            <person name="Karpowicz S."/>
            <person name="Kim J.W."/>
            <person name="Kudahl U."/>
            <person name="Lin S."/>
            <person name="Michel G."/>
            <person name="Mittag M."/>
            <person name="Olson B.J."/>
            <person name="Pangilinan J."/>
            <person name="Peng Y."/>
            <person name="Qiu H."/>
            <person name="Shu S."/>
            <person name="Singer J.T."/>
            <person name="Smith A.G."/>
            <person name="Sprecher B.N."/>
            <person name="Wagner V."/>
            <person name="Wang W."/>
            <person name="Wang Z.-Y."/>
            <person name="Yan J."/>
            <person name="Yarish C."/>
            <person name="Zoeuner-Riek S."/>
            <person name="Zhuang Y."/>
            <person name="Zou Y."/>
            <person name="Lindquist E.A."/>
            <person name="Grimwood J."/>
            <person name="Barry K."/>
            <person name="Rokhsar D.S."/>
            <person name="Schmutz J."/>
            <person name="Stiller J.W."/>
            <person name="Grossman A.R."/>
            <person name="Prochnik S.E."/>
        </authorList>
    </citation>
    <scope>NUCLEOTIDE SEQUENCE [LARGE SCALE GENOMIC DNA]</scope>
    <source>
        <strain evidence="4">4086291</strain>
    </source>
</reference>
<feature type="transmembrane region" description="Helical" evidence="3">
    <location>
        <begin position="877"/>
        <end position="894"/>
    </location>
</feature>
<keyword evidence="3" id="KW-1133">Transmembrane helix</keyword>
<evidence type="ECO:0000256" key="3">
    <source>
        <dbReference type="SAM" id="Phobius"/>
    </source>
</evidence>
<feature type="non-terminal residue" evidence="4">
    <location>
        <position position="904"/>
    </location>
</feature>
<name>A0A1X6NK57_PORUM</name>
<dbReference type="Gene3D" id="1.25.40.10">
    <property type="entry name" value="Tetratricopeptide repeat domain"/>
    <property type="match status" value="3"/>
</dbReference>
<evidence type="ECO:0000256" key="2">
    <source>
        <dbReference type="SAM" id="MobiDB-lite"/>
    </source>
</evidence>
<dbReference type="InterPro" id="IPR006597">
    <property type="entry name" value="Sel1-like"/>
</dbReference>
<organism evidence="4 5">
    <name type="scientific">Porphyra umbilicalis</name>
    <name type="common">Purple laver</name>
    <name type="synonym">Red alga</name>
    <dbReference type="NCBI Taxonomy" id="2786"/>
    <lineage>
        <taxon>Eukaryota</taxon>
        <taxon>Rhodophyta</taxon>
        <taxon>Bangiophyceae</taxon>
        <taxon>Bangiales</taxon>
        <taxon>Bangiaceae</taxon>
        <taxon>Porphyra</taxon>
    </lineage>
</organism>
<feature type="region of interest" description="Disordered" evidence="2">
    <location>
        <begin position="618"/>
        <end position="680"/>
    </location>
</feature>
<dbReference type="InterPro" id="IPR011990">
    <property type="entry name" value="TPR-like_helical_dom_sf"/>
</dbReference>
<dbReference type="InterPro" id="IPR050767">
    <property type="entry name" value="Sel1_AlgK"/>
</dbReference>
<feature type="compositionally biased region" description="Low complexity" evidence="2">
    <location>
        <begin position="619"/>
        <end position="638"/>
    </location>
</feature>
<dbReference type="SUPFAM" id="SSF81901">
    <property type="entry name" value="HCP-like"/>
    <property type="match status" value="4"/>
</dbReference>
<keyword evidence="5" id="KW-1185">Reference proteome</keyword>
<feature type="non-terminal residue" evidence="4">
    <location>
        <position position="1"/>
    </location>
</feature>
<dbReference type="GO" id="GO:0036503">
    <property type="term" value="P:ERAD pathway"/>
    <property type="evidence" value="ECO:0007669"/>
    <property type="project" value="TreeGrafter"/>
</dbReference>
<keyword evidence="3" id="KW-0812">Transmembrane</keyword>
<accession>A0A1X6NK57</accession>
<keyword evidence="3" id="KW-0472">Membrane</keyword>
<feature type="compositionally biased region" description="Gly residues" evidence="2">
    <location>
        <begin position="81"/>
        <end position="99"/>
    </location>
</feature>
<dbReference type="GO" id="GO:0005789">
    <property type="term" value="C:endoplasmic reticulum membrane"/>
    <property type="evidence" value="ECO:0007669"/>
    <property type="project" value="TreeGrafter"/>
</dbReference>
<comment type="similarity">
    <text evidence="1">Belongs to the sel-1 family.</text>
</comment>
<proteinExistence type="inferred from homology"/>
<dbReference type="PANTHER" id="PTHR11102:SF147">
    <property type="entry name" value="SEL1L ADAPTOR SUBUNIT OF ERAD E3 UBIQUITIN LIGASE"/>
    <property type="match status" value="1"/>
</dbReference>
<dbReference type="Pfam" id="PF08238">
    <property type="entry name" value="Sel1"/>
    <property type="match status" value="8"/>
</dbReference>
<protein>
    <submittedName>
        <fullName evidence="4">Uncharacterized protein</fullName>
    </submittedName>
</protein>
<evidence type="ECO:0000256" key="1">
    <source>
        <dbReference type="ARBA" id="ARBA00038101"/>
    </source>
</evidence>
<dbReference type="Proteomes" id="UP000218209">
    <property type="component" value="Unassembled WGS sequence"/>
</dbReference>
<gene>
    <name evidence="4" type="ORF">BU14_1973s0001</name>
</gene>
<feature type="compositionally biased region" description="Low complexity" evidence="2">
    <location>
        <begin position="647"/>
        <end position="656"/>
    </location>
</feature>
<dbReference type="SMART" id="SM00671">
    <property type="entry name" value="SEL1"/>
    <property type="match status" value="7"/>
</dbReference>
<sequence length="904" mass="92404">VTDVEAPWLRLRGDALLVAVPAGVLGAANLASVVVTLGGRAFDAVHLDALLPAWSATAAARAARAAEGDGEDGDVDAAAPGGDGGSGGGGDSSGGGGGELSNPPHLLVEVDPVAVAIDDHVVRAEELWDGGRDYPGAVAAFQAAADLGSPGAATSLAAILLAGVGAPAGTGSAAAFASTPSFLVRRDLRRATALLVNATERTGHPDAHALLGLVYAAGLDVGPDEDDKEATAGPLTRVPRPALAVLHWSVAAASGHLLAQMALASRHLHGVDVPKSCPAAAKLYAAAARLVVTDYLPSWHVPPQAPLPKNLHVPEQVRLTEAGARSAASGGGSFRDRLSEEDEIVAYYTHTAAHGDEGALVHLGAMAQAGVHGVPLDEARAADLFARAAARGSAEGAARLGLLHLSQGKNDSALSYLLEADAKGHSLGSLGVGWAYLHGLYQGKPMRLVEGDGGDDGDDAEATAAAEAKWLDEQAVEHLKKAAENAQPDALYILGTLYRDGRGVKADSSESYRLLQAASTFHDLRAKYELGMILLRGDPPASPDCPGAVKMLKLVAEEGEWNDVLGMALGALEAGDVGGALYRYVQAAHAGIELAQFNAGLLYEMGFVVDEEERVGTRTAAPASPTPVAAAESASAVPDVKKASGLEASTAAATENAPPPAGDTADTDKASGPAPTTPATLSDVATADMASIIAEAVTSPPVPAPGRGDVVDRAMRLYHMSALQGHADSLLRIGDLSYEARADFPAAAAAYQRAGKMGSAEAYFNLGLMYARGVGRERDFFLAKRYLDYARETSLEAALPATAAVWVLQQLSAAKAAATAVRGGIRRAAAVRDRFLRGWPVVGVPPAGGGRAGAAAAAGGGALDGAPRVLAWENADLLLVGPLAALLAALVLERQRRILARQRR</sequence>
<evidence type="ECO:0000313" key="4">
    <source>
        <dbReference type="EMBL" id="OSX69009.1"/>
    </source>
</evidence>
<dbReference type="PANTHER" id="PTHR11102">
    <property type="entry name" value="SEL-1-LIKE PROTEIN"/>
    <property type="match status" value="1"/>
</dbReference>
<evidence type="ECO:0000313" key="5">
    <source>
        <dbReference type="Proteomes" id="UP000218209"/>
    </source>
</evidence>
<dbReference type="OrthoDB" id="27934at2759"/>
<feature type="region of interest" description="Disordered" evidence="2">
    <location>
        <begin position="65"/>
        <end position="103"/>
    </location>
</feature>